<organism evidence="2 3">
    <name type="scientific">Panicum virgatum</name>
    <name type="common">Blackwell switchgrass</name>
    <dbReference type="NCBI Taxonomy" id="38727"/>
    <lineage>
        <taxon>Eukaryota</taxon>
        <taxon>Viridiplantae</taxon>
        <taxon>Streptophyta</taxon>
        <taxon>Embryophyta</taxon>
        <taxon>Tracheophyta</taxon>
        <taxon>Spermatophyta</taxon>
        <taxon>Magnoliopsida</taxon>
        <taxon>Liliopsida</taxon>
        <taxon>Poales</taxon>
        <taxon>Poaceae</taxon>
        <taxon>PACMAD clade</taxon>
        <taxon>Panicoideae</taxon>
        <taxon>Panicodae</taxon>
        <taxon>Paniceae</taxon>
        <taxon>Panicinae</taxon>
        <taxon>Panicum</taxon>
        <taxon>Panicum sect. Hiantes</taxon>
    </lineage>
</organism>
<evidence type="ECO:0000313" key="3">
    <source>
        <dbReference type="Proteomes" id="UP000823388"/>
    </source>
</evidence>
<protein>
    <submittedName>
        <fullName evidence="2">Uncharacterized protein</fullName>
    </submittedName>
</protein>
<dbReference type="Proteomes" id="UP000823388">
    <property type="component" value="Chromosome 2N"/>
</dbReference>
<keyword evidence="1" id="KW-0812">Transmembrane</keyword>
<reference evidence="2" key="1">
    <citation type="submission" date="2020-05" db="EMBL/GenBank/DDBJ databases">
        <title>WGS assembly of Panicum virgatum.</title>
        <authorList>
            <person name="Lovell J.T."/>
            <person name="Jenkins J."/>
            <person name="Shu S."/>
            <person name="Juenger T.E."/>
            <person name="Schmutz J."/>
        </authorList>
    </citation>
    <scope>NUCLEOTIDE SEQUENCE</scope>
    <source>
        <strain evidence="2">AP13</strain>
    </source>
</reference>
<evidence type="ECO:0000313" key="2">
    <source>
        <dbReference type="EMBL" id="KAG2634082.1"/>
    </source>
</evidence>
<sequence>MLPAGVGQVIKGWDVGVNGITFLLLSNTRLLCGPYFHAFGLVLVNRYARLLCCLILLLIWSRKHCFK</sequence>
<dbReference type="AlphaFoldDB" id="A0A8T0VCJ3"/>
<accession>A0A8T0VCJ3</accession>
<comment type="caution">
    <text evidence="2">The sequence shown here is derived from an EMBL/GenBank/DDBJ whole genome shotgun (WGS) entry which is preliminary data.</text>
</comment>
<keyword evidence="3" id="KW-1185">Reference proteome</keyword>
<feature type="transmembrane region" description="Helical" evidence="1">
    <location>
        <begin position="35"/>
        <end position="60"/>
    </location>
</feature>
<name>A0A8T0VCJ3_PANVG</name>
<evidence type="ECO:0000256" key="1">
    <source>
        <dbReference type="SAM" id="Phobius"/>
    </source>
</evidence>
<gene>
    <name evidence="2" type="ORF">PVAP13_2NG249200</name>
</gene>
<keyword evidence="1" id="KW-0472">Membrane</keyword>
<keyword evidence="1" id="KW-1133">Transmembrane helix</keyword>
<dbReference type="EMBL" id="CM029040">
    <property type="protein sequence ID" value="KAG2634082.1"/>
    <property type="molecule type" value="Genomic_DNA"/>
</dbReference>
<proteinExistence type="predicted"/>